<reference evidence="3" key="1">
    <citation type="journal article" date="2014" name="Front. Microbiol.">
        <title>High frequency of phylogenetically diverse reductive dehalogenase-homologous genes in deep subseafloor sedimentary metagenomes.</title>
        <authorList>
            <person name="Kawai M."/>
            <person name="Futagami T."/>
            <person name="Toyoda A."/>
            <person name="Takaki Y."/>
            <person name="Nishi S."/>
            <person name="Hori S."/>
            <person name="Arai W."/>
            <person name="Tsubouchi T."/>
            <person name="Morono Y."/>
            <person name="Uchiyama I."/>
            <person name="Ito T."/>
            <person name="Fujiyama A."/>
            <person name="Inagaki F."/>
            <person name="Takami H."/>
        </authorList>
    </citation>
    <scope>NUCLEOTIDE SEQUENCE</scope>
    <source>
        <strain evidence="3">Expedition CK06-06</strain>
    </source>
</reference>
<accession>X1T512</accession>
<sequence length="199" mass="21942">YRMDKKVNNDKQAGVKEGNRLKKRFIPLLALLFVIAITVGIFYFYKQDPDIVERFKSYGYLGAFLISLTFNATLILPAGNILILSVLGAVLPSAVVVGLVGGAGAAIGEITGYMAGYSGRGLAQRSKLYYRVEGWMRRWGTLTIFIMSVVPFIFDLAGIAAGVLRFPFWKFFLLCWLGRTLLYIGAALAGAWGWEAVLP</sequence>
<evidence type="ECO:0000256" key="1">
    <source>
        <dbReference type="SAM" id="Phobius"/>
    </source>
</evidence>
<dbReference type="EMBL" id="BARW01010342">
    <property type="protein sequence ID" value="GAI75109.1"/>
    <property type="molecule type" value="Genomic_DNA"/>
</dbReference>
<gene>
    <name evidence="3" type="ORF">S12H4_20401</name>
</gene>
<keyword evidence="1" id="KW-1133">Transmembrane helix</keyword>
<dbReference type="PANTHER" id="PTHR42709">
    <property type="entry name" value="ALKALINE PHOSPHATASE LIKE PROTEIN"/>
    <property type="match status" value="1"/>
</dbReference>
<protein>
    <recommendedName>
        <fullName evidence="2">VTT domain-containing protein</fullName>
    </recommendedName>
</protein>
<comment type="caution">
    <text evidence="3">The sequence shown here is derived from an EMBL/GenBank/DDBJ whole genome shotgun (WGS) entry which is preliminary data.</text>
</comment>
<feature type="transmembrane region" description="Helical" evidence="1">
    <location>
        <begin position="57"/>
        <end position="76"/>
    </location>
</feature>
<dbReference type="AlphaFoldDB" id="X1T512"/>
<dbReference type="InterPro" id="IPR032816">
    <property type="entry name" value="VTT_dom"/>
</dbReference>
<evidence type="ECO:0000259" key="2">
    <source>
        <dbReference type="Pfam" id="PF09335"/>
    </source>
</evidence>
<feature type="transmembrane region" description="Helical" evidence="1">
    <location>
        <begin position="25"/>
        <end position="45"/>
    </location>
</feature>
<feature type="domain" description="VTT" evidence="2">
    <location>
        <begin position="83"/>
        <end position="190"/>
    </location>
</feature>
<keyword evidence="1" id="KW-0472">Membrane</keyword>
<name>X1T512_9ZZZZ</name>
<keyword evidence="1" id="KW-0812">Transmembrane</keyword>
<feature type="transmembrane region" description="Helical" evidence="1">
    <location>
        <begin position="171"/>
        <end position="194"/>
    </location>
</feature>
<proteinExistence type="predicted"/>
<feature type="transmembrane region" description="Helical" evidence="1">
    <location>
        <begin position="83"/>
        <end position="107"/>
    </location>
</feature>
<organism evidence="3">
    <name type="scientific">marine sediment metagenome</name>
    <dbReference type="NCBI Taxonomy" id="412755"/>
    <lineage>
        <taxon>unclassified sequences</taxon>
        <taxon>metagenomes</taxon>
        <taxon>ecological metagenomes</taxon>
    </lineage>
</organism>
<feature type="transmembrane region" description="Helical" evidence="1">
    <location>
        <begin position="139"/>
        <end position="164"/>
    </location>
</feature>
<dbReference type="Pfam" id="PF09335">
    <property type="entry name" value="VTT_dom"/>
    <property type="match status" value="1"/>
</dbReference>
<feature type="non-terminal residue" evidence="3">
    <location>
        <position position="1"/>
    </location>
</feature>
<evidence type="ECO:0000313" key="3">
    <source>
        <dbReference type="EMBL" id="GAI75109.1"/>
    </source>
</evidence>
<dbReference type="InterPro" id="IPR051311">
    <property type="entry name" value="DedA_domain"/>
</dbReference>